<dbReference type="Proteomes" id="UP001608902">
    <property type="component" value="Unassembled WGS sequence"/>
</dbReference>
<accession>A0ABD6EAI4</accession>
<dbReference type="InterPro" id="IPR036380">
    <property type="entry name" value="Isochorismatase-like_sf"/>
</dbReference>
<evidence type="ECO:0000313" key="9">
    <source>
        <dbReference type="EMBL" id="MFH4977045.1"/>
    </source>
</evidence>
<evidence type="ECO:0000256" key="2">
    <source>
        <dbReference type="ARBA" id="ARBA00022642"/>
    </source>
</evidence>
<evidence type="ECO:0000256" key="3">
    <source>
        <dbReference type="ARBA" id="ARBA00022723"/>
    </source>
</evidence>
<reference evidence="9 10" key="1">
    <citation type="submission" date="2024-08" db="EMBL/GenBank/DDBJ databases">
        <title>Gnathostoma spinigerum genome.</title>
        <authorList>
            <person name="Gonzalez-Bertolin B."/>
            <person name="Monzon S."/>
            <person name="Zaballos A."/>
            <person name="Jimenez P."/>
            <person name="Dekumyoy P."/>
            <person name="Varona S."/>
            <person name="Cuesta I."/>
            <person name="Sumanam S."/>
            <person name="Adisakwattana P."/>
            <person name="Gasser R.B."/>
            <person name="Hernandez-Gonzalez A."/>
            <person name="Young N.D."/>
            <person name="Perteguer M.J."/>
        </authorList>
    </citation>
    <scope>NUCLEOTIDE SEQUENCE [LARGE SCALE GENOMIC DNA]</scope>
    <source>
        <strain evidence="9">AL3</strain>
        <tissue evidence="9">Liver</tissue>
    </source>
</reference>
<name>A0ABD6EAI4_9BILA</name>
<dbReference type="InterPro" id="IPR000868">
    <property type="entry name" value="Isochorismatase-like_dom"/>
</dbReference>
<evidence type="ECO:0000256" key="5">
    <source>
        <dbReference type="ARBA" id="ARBA00037900"/>
    </source>
</evidence>
<keyword evidence="10" id="KW-1185">Reference proteome</keyword>
<comment type="similarity">
    <text evidence="1">Belongs to the isochorismatase family.</text>
</comment>
<dbReference type="Pfam" id="PF00857">
    <property type="entry name" value="Isochorismatase"/>
    <property type="match status" value="1"/>
</dbReference>
<dbReference type="InterPro" id="IPR052347">
    <property type="entry name" value="Isochorismatase_Nicotinamidase"/>
</dbReference>
<evidence type="ECO:0000259" key="8">
    <source>
        <dbReference type="PROSITE" id="PS50222"/>
    </source>
</evidence>
<dbReference type="EC" id="3.5.1.19" evidence="6"/>
<feature type="domain" description="EF-hand" evidence="8">
    <location>
        <begin position="28"/>
        <end position="63"/>
    </location>
</feature>
<dbReference type="GO" id="GO:0019363">
    <property type="term" value="P:pyridine nucleotide biosynthetic process"/>
    <property type="evidence" value="ECO:0007669"/>
    <property type="project" value="UniProtKB-KW"/>
</dbReference>
<keyword evidence="4" id="KW-0378">Hydrolase</keyword>
<dbReference type="PROSITE" id="PS50222">
    <property type="entry name" value="EF_HAND_2"/>
    <property type="match status" value="1"/>
</dbReference>
<organism evidence="9 10">
    <name type="scientific">Gnathostoma spinigerum</name>
    <dbReference type="NCBI Taxonomy" id="75299"/>
    <lineage>
        <taxon>Eukaryota</taxon>
        <taxon>Metazoa</taxon>
        <taxon>Ecdysozoa</taxon>
        <taxon>Nematoda</taxon>
        <taxon>Chromadorea</taxon>
        <taxon>Rhabditida</taxon>
        <taxon>Spirurina</taxon>
        <taxon>Gnathostomatomorpha</taxon>
        <taxon>Gnathostomatoidea</taxon>
        <taxon>Gnathostomatidae</taxon>
        <taxon>Gnathostoma</taxon>
    </lineage>
</organism>
<dbReference type="InterPro" id="IPR002048">
    <property type="entry name" value="EF_hand_dom"/>
</dbReference>
<dbReference type="AlphaFoldDB" id="A0ABD6EAI4"/>
<gene>
    <name evidence="9" type="ORF">AB6A40_003754</name>
</gene>
<keyword evidence="3" id="KW-0479">Metal-binding</keyword>
<dbReference type="GO" id="GO:0008936">
    <property type="term" value="F:nicotinamidase activity"/>
    <property type="evidence" value="ECO:0007669"/>
    <property type="project" value="UniProtKB-EC"/>
</dbReference>
<evidence type="ECO:0000256" key="4">
    <source>
        <dbReference type="ARBA" id="ARBA00022801"/>
    </source>
</evidence>
<dbReference type="Gene3D" id="3.40.50.850">
    <property type="entry name" value="Isochorismatase-like"/>
    <property type="match status" value="1"/>
</dbReference>
<evidence type="ECO:0000256" key="6">
    <source>
        <dbReference type="ARBA" id="ARBA00039017"/>
    </source>
</evidence>
<dbReference type="PANTHER" id="PTHR11080">
    <property type="entry name" value="PYRAZINAMIDASE/NICOTINAMIDASE"/>
    <property type="match status" value="1"/>
</dbReference>
<dbReference type="PANTHER" id="PTHR11080:SF2">
    <property type="entry name" value="LD05707P"/>
    <property type="match status" value="1"/>
</dbReference>
<protein>
    <recommendedName>
        <fullName evidence="6">nicotinamidase</fullName>
        <ecNumber evidence="6">3.5.1.19</ecNumber>
    </recommendedName>
    <alternativeName>
        <fullName evidence="7">Nicotinamide deamidase</fullName>
    </alternativeName>
</protein>
<evidence type="ECO:0000256" key="1">
    <source>
        <dbReference type="ARBA" id="ARBA00006336"/>
    </source>
</evidence>
<dbReference type="EMBL" id="JBGFUD010002021">
    <property type="protein sequence ID" value="MFH4977045.1"/>
    <property type="molecule type" value="Genomic_DNA"/>
</dbReference>
<evidence type="ECO:0000256" key="7">
    <source>
        <dbReference type="ARBA" id="ARBA00043224"/>
    </source>
</evidence>
<keyword evidence="2" id="KW-0662">Pyridine nucleotide biosynthesis</keyword>
<comment type="caution">
    <text evidence="9">The sequence shown here is derived from an EMBL/GenBank/DDBJ whole genome shotgun (WGS) entry which is preliminary data.</text>
</comment>
<comment type="pathway">
    <text evidence="5">Cofactor biosynthesis; nicotinate biosynthesis; nicotinate from nicotinamide: step 1/1.</text>
</comment>
<dbReference type="SUPFAM" id="SSF52499">
    <property type="entry name" value="Isochorismatase-like hydrolases"/>
    <property type="match status" value="1"/>
</dbReference>
<proteinExistence type="inferred from homology"/>
<sequence length="341" mass="38961">MQPLITVENGFTKHQFISEFVRATNNTVNLDVIDELFDRLDMDHDGQLNDTECWRANREIIGQFSRLRVALIVVDFQNDFVSGSMAIKAGSAHQNPNEALFNINELLKDTIFSLVVYTMDWHPQNHISFWEHCRNSDRVLSEIDRGRQLMPFDTVSFDEPKCTQTLYPSHCVQNSWGAALDQHLIHIDNAVYVKKGQDQYADSYSAFMDNYGLKKTKLESILCEHQIGAILVCGLAYDICVAATCRDGFDCGFLTALIADCSKAFNKDGEQQTNNELLKKNVAIVTSWEARKIARGQLIPGEWISAIVNKFLMKNCNQKDEILEEDELIRELRNKNGNRHF</sequence>
<evidence type="ECO:0000313" key="10">
    <source>
        <dbReference type="Proteomes" id="UP001608902"/>
    </source>
</evidence>
<dbReference type="GO" id="GO:0046872">
    <property type="term" value="F:metal ion binding"/>
    <property type="evidence" value="ECO:0007669"/>
    <property type="project" value="UniProtKB-KW"/>
</dbReference>